<keyword evidence="3" id="KW-1185">Reference proteome</keyword>
<evidence type="ECO:0000313" key="3">
    <source>
        <dbReference type="Proteomes" id="UP001283361"/>
    </source>
</evidence>
<keyword evidence="1" id="KW-0812">Transmembrane</keyword>
<keyword evidence="1" id="KW-0472">Membrane</keyword>
<keyword evidence="1" id="KW-1133">Transmembrane helix</keyword>
<comment type="caution">
    <text evidence="2">The sequence shown here is derived from an EMBL/GenBank/DDBJ whole genome shotgun (WGS) entry which is preliminary data.</text>
</comment>
<reference evidence="2" key="1">
    <citation type="journal article" date="2023" name="G3 (Bethesda)">
        <title>A reference genome for the long-term kleptoplast-retaining sea slug Elysia crispata morphotype clarki.</title>
        <authorList>
            <person name="Eastman K.E."/>
            <person name="Pendleton A.L."/>
            <person name="Shaikh M.A."/>
            <person name="Suttiyut T."/>
            <person name="Ogas R."/>
            <person name="Tomko P."/>
            <person name="Gavelis G."/>
            <person name="Widhalm J.R."/>
            <person name="Wisecaver J.H."/>
        </authorList>
    </citation>
    <scope>NUCLEOTIDE SEQUENCE</scope>
    <source>
        <strain evidence="2">ECLA1</strain>
    </source>
</reference>
<dbReference type="AlphaFoldDB" id="A0AAE1DH10"/>
<sequence length="91" mass="9795">MSIRPEDDAGKVSVYGMDALQLHLARGHSQGVSENPGLVVERLISAPANMIELTTMALLTLTLLLELASMALLTQIVVTRVRSGGEPEMYC</sequence>
<accession>A0AAE1DH10</accession>
<organism evidence="2 3">
    <name type="scientific">Elysia crispata</name>
    <name type="common">lettuce slug</name>
    <dbReference type="NCBI Taxonomy" id="231223"/>
    <lineage>
        <taxon>Eukaryota</taxon>
        <taxon>Metazoa</taxon>
        <taxon>Spiralia</taxon>
        <taxon>Lophotrochozoa</taxon>
        <taxon>Mollusca</taxon>
        <taxon>Gastropoda</taxon>
        <taxon>Heterobranchia</taxon>
        <taxon>Euthyneura</taxon>
        <taxon>Panpulmonata</taxon>
        <taxon>Sacoglossa</taxon>
        <taxon>Placobranchoidea</taxon>
        <taxon>Plakobranchidae</taxon>
        <taxon>Elysia</taxon>
    </lineage>
</organism>
<dbReference type="EMBL" id="JAWDGP010003917">
    <property type="protein sequence ID" value="KAK3769470.1"/>
    <property type="molecule type" value="Genomic_DNA"/>
</dbReference>
<feature type="transmembrane region" description="Helical" evidence="1">
    <location>
        <begin position="53"/>
        <end position="73"/>
    </location>
</feature>
<protein>
    <submittedName>
        <fullName evidence="2">Uncharacterized protein</fullName>
    </submittedName>
</protein>
<evidence type="ECO:0000256" key="1">
    <source>
        <dbReference type="SAM" id="Phobius"/>
    </source>
</evidence>
<proteinExistence type="predicted"/>
<name>A0AAE1DH10_9GAST</name>
<evidence type="ECO:0000313" key="2">
    <source>
        <dbReference type="EMBL" id="KAK3769470.1"/>
    </source>
</evidence>
<gene>
    <name evidence="2" type="ORF">RRG08_027040</name>
</gene>
<dbReference type="Proteomes" id="UP001283361">
    <property type="component" value="Unassembled WGS sequence"/>
</dbReference>